<dbReference type="GO" id="GO:0000467">
    <property type="term" value="P:exonucleolytic trimming to generate mature 3'-end of 5.8S rRNA from tricistronic rRNA transcript (SSU-rRNA, 5.8S rRNA, LSU-rRNA)"/>
    <property type="evidence" value="ECO:0007669"/>
    <property type="project" value="TreeGrafter"/>
</dbReference>
<dbReference type="Gene3D" id="2.40.50.140">
    <property type="entry name" value="Nucleic acid-binding proteins"/>
    <property type="match status" value="1"/>
</dbReference>
<dbReference type="InterPro" id="IPR012340">
    <property type="entry name" value="NA-bd_OB-fold"/>
</dbReference>
<evidence type="ECO:0000256" key="2">
    <source>
        <dbReference type="ARBA" id="ARBA00009155"/>
    </source>
</evidence>
<dbReference type="InterPro" id="IPR026699">
    <property type="entry name" value="Exosome_RNA_bind1/RRP40/RRP4"/>
</dbReference>
<dbReference type="GO" id="GO:0000177">
    <property type="term" value="C:cytoplasmic exosome (RNase complex)"/>
    <property type="evidence" value="ECO:0007669"/>
    <property type="project" value="TreeGrafter"/>
</dbReference>
<dbReference type="GO" id="GO:0034475">
    <property type="term" value="P:U4 snRNA 3'-end processing"/>
    <property type="evidence" value="ECO:0007669"/>
    <property type="project" value="TreeGrafter"/>
</dbReference>
<dbReference type="GO" id="GO:0071051">
    <property type="term" value="P:poly(A)-dependent snoRNA 3'-end processing"/>
    <property type="evidence" value="ECO:0007669"/>
    <property type="project" value="TreeGrafter"/>
</dbReference>
<dbReference type="CDD" id="cd05789">
    <property type="entry name" value="S1_Rrp4"/>
    <property type="match status" value="1"/>
</dbReference>
<proteinExistence type="inferred from homology"/>
<evidence type="ECO:0000256" key="4">
    <source>
        <dbReference type="ARBA" id="ARBA00022884"/>
    </source>
</evidence>
<dbReference type="Gene3D" id="2.40.50.100">
    <property type="match status" value="1"/>
</dbReference>
<dbReference type="GO" id="GO:0003723">
    <property type="term" value="F:RNA binding"/>
    <property type="evidence" value="ECO:0007669"/>
    <property type="project" value="UniProtKB-KW"/>
</dbReference>
<dbReference type="Pfam" id="PF15985">
    <property type="entry name" value="KH_6"/>
    <property type="match status" value="1"/>
</dbReference>
<dbReference type="AlphaFoldDB" id="A0AAW0UK70"/>
<dbReference type="PANTHER" id="PTHR21321">
    <property type="entry name" value="PNAS-3 RELATED"/>
    <property type="match status" value="1"/>
</dbReference>
<dbReference type="SUPFAM" id="SSF110324">
    <property type="entry name" value="Ribosomal L27 protein-like"/>
    <property type="match status" value="1"/>
</dbReference>
<dbReference type="CDD" id="cd22525">
    <property type="entry name" value="KH-I_Rrp4_eukar"/>
    <property type="match status" value="1"/>
</dbReference>
<evidence type="ECO:0000313" key="6">
    <source>
        <dbReference type="EMBL" id="KAK8400480.1"/>
    </source>
</evidence>
<dbReference type="EMBL" id="JARAKH010000010">
    <property type="protein sequence ID" value="KAK8400480.1"/>
    <property type="molecule type" value="Genomic_DNA"/>
</dbReference>
<keyword evidence="7" id="KW-1185">Reference proteome</keyword>
<dbReference type="SUPFAM" id="SSF54791">
    <property type="entry name" value="Eukaryotic type KH-domain (KH-domain type I)"/>
    <property type="match status" value="1"/>
</dbReference>
<dbReference type="InterPro" id="IPR004088">
    <property type="entry name" value="KH_dom_type_1"/>
</dbReference>
<dbReference type="GO" id="GO:0071034">
    <property type="term" value="P:CUT catabolic process"/>
    <property type="evidence" value="ECO:0007669"/>
    <property type="project" value="TreeGrafter"/>
</dbReference>
<dbReference type="SUPFAM" id="SSF50249">
    <property type="entry name" value="Nucleic acid-binding proteins"/>
    <property type="match status" value="1"/>
</dbReference>
<dbReference type="Pfam" id="PF21266">
    <property type="entry name" value="S1_RRP4"/>
    <property type="match status" value="1"/>
</dbReference>
<dbReference type="GO" id="GO:0071035">
    <property type="term" value="P:nuclear polyadenylation-dependent rRNA catabolic process"/>
    <property type="evidence" value="ECO:0007669"/>
    <property type="project" value="TreeGrafter"/>
</dbReference>
<dbReference type="InterPro" id="IPR048565">
    <property type="entry name" value="S1_RRP4"/>
</dbReference>
<dbReference type="InterPro" id="IPR025721">
    <property type="entry name" value="Exosome_cplx_N_dom"/>
</dbReference>
<evidence type="ECO:0000259" key="5">
    <source>
        <dbReference type="PROSITE" id="PS50126"/>
    </source>
</evidence>
<dbReference type="GO" id="GO:0000176">
    <property type="term" value="C:nuclear exosome (RNase complex)"/>
    <property type="evidence" value="ECO:0007669"/>
    <property type="project" value="TreeGrafter"/>
</dbReference>
<dbReference type="InterPro" id="IPR003029">
    <property type="entry name" value="S1_domain"/>
</dbReference>
<protein>
    <recommendedName>
        <fullName evidence="5">S1 motif domain-containing protein</fullName>
    </recommendedName>
</protein>
<keyword evidence="3" id="KW-0271">Exosome</keyword>
<dbReference type="GO" id="GO:0010468">
    <property type="term" value="P:regulation of gene expression"/>
    <property type="evidence" value="ECO:0007669"/>
    <property type="project" value="UniProtKB-ARBA"/>
</dbReference>
<dbReference type="PANTHER" id="PTHR21321:SF4">
    <property type="entry name" value="EXOSOME COMPLEX COMPONENT RRP4"/>
    <property type="match status" value="1"/>
</dbReference>
<comment type="similarity">
    <text evidence="2">Belongs to the RRP4 family.</text>
</comment>
<dbReference type="GO" id="GO:0071038">
    <property type="term" value="P:TRAMP-dependent tRNA surveillance pathway"/>
    <property type="evidence" value="ECO:0007669"/>
    <property type="project" value="TreeGrafter"/>
</dbReference>
<dbReference type="InterPro" id="IPR036612">
    <property type="entry name" value="KH_dom_type_1_sf"/>
</dbReference>
<dbReference type="Proteomes" id="UP001487740">
    <property type="component" value="Unassembled WGS sequence"/>
</dbReference>
<evidence type="ECO:0000256" key="1">
    <source>
        <dbReference type="ARBA" id="ARBA00004123"/>
    </source>
</evidence>
<keyword evidence="4" id="KW-0694">RNA-binding</keyword>
<dbReference type="PROSITE" id="PS50126">
    <property type="entry name" value="S1"/>
    <property type="match status" value="1"/>
</dbReference>
<evidence type="ECO:0000256" key="3">
    <source>
        <dbReference type="ARBA" id="ARBA00022835"/>
    </source>
</evidence>
<feature type="domain" description="S1 motif" evidence="5">
    <location>
        <begin position="96"/>
        <end position="174"/>
    </location>
</feature>
<gene>
    <name evidence="6" type="ORF">O3P69_003264</name>
</gene>
<comment type="subcellular location">
    <subcellularLocation>
        <location evidence="1">Nucleus</location>
    </subcellularLocation>
</comment>
<accession>A0AAW0UK70</accession>
<name>A0AAW0UK70_SCYPA</name>
<comment type="caution">
    <text evidence="6">The sequence shown here is derived from an EMBL/GenBank/DDBJ whole genome shotgun (WGS) entry which is preliminary data.</text>
</comment>
<reference evidence="6 7" key="1">
    <citation type="submission" date="2023-03" db="EMBL/GenBank/DDBJ databases">
        <title>High-quality genome of Scylla paramamosain provides insights in environmental adaptation.</title>
        <authorList>
            <person name="Zhang L."/>
        </authorList>
    </citation>
    <scope>NUCLEOTIDE SEQUENCE [LARGE SCALE GENOMIC DNA]</scope>
    <source>
        <strain evidence="6">LZ_2023a</strain>
        <tissue evidence="6">Muscle</tissue>
    </source>
</reference>
<organism evidence="6 7">
    <name type="scientific">Scylla paramamosain</name>
    <name type="common">Mud crab</name>
    <dbReference type="NCBI Taxonomy" id="85552"/>
    <lineage>
        <taxon>Eukaryota</taxon>
        <taxon>Metazoa</taxon>
        <taxon>Ecdysozoa</taxon>
        <taxon>Arthropoda</taxon>
        <taxon>Crustacea</taxon>
        <taxon>Multicrustacea</taxon>
        <taxon>Malacostraca</taxon>
        <taxon>Eumalacostraca</taxon>
        <taxon>Eucarida</taxon>
        <taxon>Decapoda</taxon>
        <taxon>Pleocyemata</taxon>
        <taxon>Brachyura</taxon>
        <taxon>Eubrachyura</taxon>
        <taxon>Portunoidea</taxon>
        <taxon>Portunidae</taxon>
        <taxon>Portuninae</taxon>
        <taxon>Scylla</taxon>
    </lineage>
</organism>
<dbReference type="Pfam" id="PF14382">
    <property type="entry name" value="ECR1_N"/>
    <property type="match status" value="1"/>
</dbReference>
<evidence type="ECO:0000313" key="7">
    <source>
        <dbReference type="Proteomes" id="UP001487740"/>
    </source>
</evidence>
<sequence>MLWKCGANVYEYRRERERRFKGDVRRVQAMVGVQEAAHPRLVTPGEVISQDTSFMRGHGTYMEKGVQVASVAGYVTRVNRLITVTPLRQMYQGAVGDTVVGRITRVQTNRWKVDVNSRLDAELRLSNIQLPGGEQRRCNVEDERDMRALLTEGDLVCVEVQKICDDGLLRLAARNIKFGKLSQGTLLAVSPSLIVQDKQRMHDLPCGARVVFGANGYVYITPTVPQEQASTYIVNFEEVPVEVRKTIGRLRNCIKLLAHHSIMISPTSVMTAFDMSIEQEFEIKDLLKPDVMQDVALATVQSMNE</sequence>